<evidence type="ECO:0000313" key="7">
    <source>
        <dbReference type="Proteomes" id="UP001524383"/>
    </source>
</evidence>
<dbReference type="RefSeq" id="WP_255331699.1">
    <property type="nucleotide sequence ID" value="NZ_VOTZ01000003.1"/>
</dbReference>
<evidence type="ECO:0000313" key="6">
    <source>
        <dbReference type="EMBL" id="MCQ1537778.1"/>
    </source>
</evidence>
<keyword evidence="2 5" id="KW-0808">Transferase</keyword>
<keyword evidence="3 5" id="KW-0949">S-adenosyl-L-methionine</keyword>
<feature type="binding site" evidence="5">
    <location>
        <begin position="124"/>
        <end position="129"/>
    </location>
    <ligand>
        <name>S-adenosyl-L-methionine</name>
        <dbReference type="ChEBI" id="CHEBI:59789"/>
    </ligand>
</feature>
<dbReference type="Gene3D" id="3.40.1280.10">
    <property type="match status" value="1"/>
</dbReference>
<dbReference type="Pfam" id="PF02590">
    <property type="entry name" value="SPOUT_MTase"/>
    <property type="match status" value="1"/>
</dbReference>
<organism evidence="6 7">
    <name type="scientific">Methanocalculus taiwanensis</name>
    <dbReference type="NCBI Taxonomy" id="106207"/>
    <lineage>
        <taxon>Archaea</taxon>
        <taxon>Methanobacteriati</taxon>
        <taxon>Methanobacteriota</taxon>
        <taxon>Stenosarchaea group</taxon>
        <taxon>Methanomicrobia</taxon>
        <taxon>Methanomicrobiales</taxon>
        <taxon>Methanocalculaceae</taxon>
        <taxon>Methanocalculus</taxon>
    </lineage>
</organism>
<keyword evidence="5" id="KW-0698">rRNA processing</keyword>
<proteinExistence type="inferred from homology"/>
<reference evidence="6 7" key="1">
    <citation type="submission" date="2019-08" db="EMBL/GenBank/DDBJ databases">
        <authorList>
            <person name="Chen S.-C."/>
            <person name="Lai M.-C."/>
            <person name="You Y.-T."/>
        </authorList>
    </citation>
    <scope>NUCLEOTIDE SEQUENCE [LARGE SCALE GENOMIC DNA]</scope>
    <source>
        <strain evidence="6 7">P2F9704a</strain>
    </source>
</reference>
<keyword evidence="5" id="KW-0963">Cytoplasm</keyword>
<comment type="similarity">
    <text evidence="4 5">Belongs to the RNA methyltransferase RlmH family.</text>
</comment>
<feature type="binding site" evidence="5">
    <location>
        <position position="73"/>
    </location>
    <ligand>
        <name>S-adenosyl-L-methionine</name>
        <dbReference type="ChEBI" id="CHEBI:59789"/>
    </ligand>
</feature>
<dbReference type="CDD" id="cd18081">
    <property type="entry name" value="RlmH-like"/>
    <property type="match status" value="1"/>
</dbReference>
<evidence type="ECO:0000256" key="1">
    <source>
        <dbReference type="ARBA" id="ARBA00022603"/>
    </source>
</evidence>
<evidence type="ECO:0000256" key="4">
    <source>
        <dbReference type="ARBA" id="ARBA00038303"/>
    </source>
</evidence>
<dbReference type="EC" id="2.1.1.177" evidence="5"/>
<evidence type="ECO:0000256" key="3">
    <source>
        <dbReference type="ARBA" id="ARBA00022691"/>
    </source>
</evidence>
<dbReference type="HAMAP" id="MF_00658">
    <property type="entry name" value="23SrRNA_methyltr_H"/>
    <property type="match status" value="1"/>
</dbReference>
<evidence type="ECO:0000256" key="2">
    <source>
        <dbReference type="ARBA" id="ARBA00022679"/>
    </source>
</evidence>
<dbReference type="InterPro" id="IPR029026">
    <property type="entry name" value="tRNA_m1G_MTases_N"/>
</dbReference>
<dbReference type="PANTHER" id="PTHR33603:SF1">
    <property type="entry name" value="RIBOSOMAL RNA LARGE SUBUNIT METHYLTRANSFERASE H"/>
    <property type="match status" value="1"/>
</dbReference>
<feature type="binding site" evidence="5">
    <location>
        <position position="105"/>
    </location>
    <ligand>
        <name>S-adenosyl-L-methionine</name>
        <dbReference type="ChEBI" id="CHEBI:59789"/>
    </ligand>
</feature>
<comment type="function">
    <text evidence="5">Specifically methylates the pseudouridine at position 1915 (m3Psi1915) in 23S rRNA.</text>
</comment>
<dbReference type="GO" id="GO:0005737">
    <property type="term" value="C:cytoplasm"/>
    <property type="evidence" value="ECO:0007669"/>
    <property type="project" value="UniProtKB-SubCell"/>
</dbReference>
<gene>
    <name evidence="5" type="primary">rlmH</name>
    <name evidence="6" type="ORF">FTO68_02075</name>
</gene>
<dbReference type="Proteomes" id="UP001524383">
    <property type="component" value="Unassembled WGS sequence"/>
</dbReference>
<dbReference type="AlphaFoldDB" id="A0ABD4TFM4"/>
<dbReference type="EMBL" id="VOTZ01000003">
    <property type="protein sequence ID" value="MCQ1537778.1"/>
    <property type="molecule type" value="Genomic_DNA"/>
</dbReference>
<comment type="caution">
    <text evidence="6">The sequence shown here is derived from an EMBL/GenBank/DDBJ whole genome shotgun (WGS) entry which is preliminary data.</text>
</comment>
<comment type="catalytic activity">
    <reaction evidence="5">
        <text>pseudouridine(1915) in 23S rRNA + S-adenosyl-L-methionine = N(3)-methylpseudouridine(1915) in 23S rRNA + S-adenosyl-L-homocysteine + H(+)</text>
        <dbReference type="Rhea" id="RHEA:42752"/>
        <dbReference type="Rhea" id="RHEA-COMP:10221"/>
        <dbReference type="Rhea" id="RHEA-COMP:10222"/>
        <dbReference type="ChEBI" id="CHEBI:15378"/>
        <dbReference type="ChEBI" id="CHEBI:57856"/>
        <dbReference type="ChEBI" id="CHEBI:59789"/>
        <dbReference type="ChEBI" id="CHEBI:65314"/>
        <dbReference type="ChEBI" id="CHEBI:74486"/>
        <dbReference type="EC" id="2.1.1.177"/>
    </reaction>
</comment>
<dbReference type="InterPro" id="IPR003742">
    <property type="entry name" value="RlmH-like"/>
</dbReference>
<dbReference type="SUPFAM" id="SSF75217">
    <property type="entry name" value="alpha/beta knot"/>
    <property type="match status" value="1"/>
</dbReference>
<keyword evidence="1 5" id="KW-0489">Methyltransferase</keyword>
<dbReference type="PIRSF" id="PIRSF004505">
    <property type="entry name" value="MT_bac"/>
    <property type="match status" value="1"/>
</dbReference>
<dbReference type="GO" id="GO:0070038">
    <property type="term" value="F:rRNA (pseudouridine-N3-)-methyltransferase activity"/>
    <property type="evidence" value="ECO:0007669"/>
    <property type="project" value="UniProtKB-UniRule"/>
</dbReference>
<dbReference type="InterPro" id="IPR029028">
    <property type="entry name" value="Alpha/beta_knot_MTases"/>
</dbReference>
<evidence type="ECO:0000256" key="5">
    <source>
        <dbReference type="HAMAP-Rule" id="MF_00658"/>
    </source>
</evidence>
<dbReference type="PANTHER" id="PTHR33603">
    <property type="entry name" value="METHYLTRANSFERASE"/>
    <property type="match status" value="1"/>
</dbReference>
<accession>A0ABD4TFM4</accession>
<sequence length="156" mass="17240">MQIRIIAVGKVKENWQKEGIADLIRRLSPYATITITEVPDQKYSSAGEQPSAIRKEGASLLAAAKDPALFIALDPAGRMMPSETFAALLRNHEISGRGDIAFCIGGADGLSEEVRARADLILSLSEMTFTHTMARLLLLEQVYRGFRIIRGEPYHR</sequence>
<protein>
    <recommendedName>
        <fullName evidence="5">Putative ribosomal RNA large subunit methyltransferase H</fullName>
        <ecNumber evidence="5">2.1.1.177</ecNumber>
    </recommendedName>
    <alternativeName>
        <fullName evidence="5">23S rRNA (pseudouridine1915-N3)-methyltransferase</fullName>
    </alternativeName>
    <alternativeName>
        <fullName evidence="5">rRNA (pseudouridine-N3-)-methyltransferase RlmH</fullName>
    </alternativeName>
</protein>
<name>A0ABD4TFM4_9EURY</name>
<keyword evidence="7" id="KW-1185">Reference proteome</keyword>
<comment type="subcellular location">
    <subcellularLocation>
        <location evidence="5">Cytoplasm</location>
    </subcellularLocation>
</comment>